<dbReference type="Proteomes" id="UP000195137">
    <property type="component" value="Unassembled WGS sequence"/>
</dbReference>
<reference evidence="3 4" key="1">
    <citation type="submission" date="2016-12" db="EMBL/GenBank/DDBJ databases">
        <title>Discovery of methanogenic haloarchaea.</title>
        <authorList>
            <person name="Sorokin D.Y."/>
            <person name="Makarova K.S."/>
            <person name="Abbas B."/>
            <person name="Ferrer M."/>
            <person name="Golyshin P.N."/>
        </authorList>
    </citation>
    <scope>NUCLEOTIDE SEQUENCE [LARGE SCALE GENOMIC DNA]</scope>
    <source>
        <strain evidence="3">AMET1</strain>
    </source>
</reference>
<dbReference type="InterPro" id="IPR001509">
    <property type="entry name" value="Epimerase_deHydtase"/>
</dbReference>
<dbReference type="EMBL" id="MRZU01000003">
    <property type="protein sequence ID" value="OUJ19262.1"/>
    <property type="molecule type" value="Genomic_DNA"/>
</dbReference>
<evidence type="ECO:0000256" key="1">
    <source>
        <dbReference type="ARBA" id="ARBA00007637"/>
    </source>
</evidence>
<gene>
    <name evidence="3" type="ORF">AMET1_0916</name>
</gene>
<protein>
    <submittedName>
        <fullName evidence="3">Nucleoside-diphosphate-sugar epimerase</fullName>
    </submittedName>
</protein>
<evidence type="ECO:0000313" key="4">
    <source>
        <dbReference type="Proteomes" id="UP000195137"/>
    </source>
</evidence>
<evidence type="ECO:0000259" key="2">
    <source>
        <dbReference type="Pfam" id="PF01370"/>
    </source>
</evidence>
<comment type="similarity">
    <text evidence="1">Belongs to the NAD(P)-dependent epimerase/dehydratase family.</text>
</comment>
<dbReference type="Gene3D" id="3.40.50.720">
    <property type="entry name" value="NAD(P)-binding Rossmann-like Domain"/>
    <property type="match status" value="1"/>
</dbReference>
<dbReference type="OrthoDB" id="4907at2157"/>
<dbReference type="AlphaFoldDB" id="A0A1Y3GCS6"/>
<proteinExistence type="inferred from homology"/>
<keyword evidence="4" id="KW-1185">Reference proteome</keyword>
<dbReference type="PANTHER" id="PTHR43000">
    <property type="entry name" value="DTDP-D-GLUCOSE 4,6-DEHYDRATASE-RELATED"/>
    <property type="match status" value="1"/>
</dbReference>
<organism evidence="3 4">
    <name type="scientific">Methanonatronarchaeum thermophilum</name>
    <dbReference type="NCBI Taxonomy" id="1927129"/>
    <lineage>
        <taxon>Archaea</taxon>
        <taxon>Methanobacteriati</taxon>
        <taxon>Methanobacteriota</taxon>
        <taxon>Methanonatronarchaeia</taxon>
        <taxon>Methanonatronarchaeales</taxon>
        <taxon>Methanonatronarchaeaceae</taxon>
        <taxon>Methanonatronarchaeum</taxon>
    </lineage>
</organism>
<sequence length="307" mass="34418">MNILITGHAGFIGTHLTKKLINNGHNVRGLDNYSASKKLNLKQLKEIKGDIKNQKTVEKAAEGCDIIFHLAAQSSVPKSTKNIDEDFQTNTKGTLNILKTAIKKDIEIINTSTSTVYGPTNKTPTPENEPLKPISPYGASKASAEMYCNALHNTHNLNIKTLRLYNVYGPKNKKGVMWDFFNKLTKNPNKLKILGTGKQEKDYIYIKDTIDAFIKTWKNGEPGETYNVGTGKTLTVNQIAKKITDLMNINPKYTYTGGKSWKGDIEKTQADTTKLRQIGWKPQTTANQGIKKTYNWYQKTQNTSQTN</sequence>
<comment type="caution">
    <text evidence="3">The sequence shown here is derived from an EMBL/GenBank/DDBJ whole genome shotgun (WGS) entry which is preliminary data.</text>
</comment>
<dbReference type="Pfam" id="PF01370">
    <property type="entry name" value="Epimerase"/>
    <property type="match status" value="1"/>
</dbReference>
<dbReference type="Gene3D" id="3.90.25.10">
    <property type="entry name" value="UDP-galactose 4-epimerase, domain 1"/>
    <property type="match status" value="1"/>
</dbReference>
<dbReference type="InterPro" id="IPR036291">
    <property type="entry name" value="NAD(P)-bd_dom_sf"/>
</dbReference>
<evidence type="ECO:0000313" key="3">
    <source>
        <dbReference type="EMBL" id="OUJ19262.1"/>
    </source>
</evidence>
<dbReference type="PRINTS" id="PR01713">
    <property type="entry name" value="NUCEPIMERASE"/>
</dbReference>
<name>A0A1Y3GCS6_9EURY</name>
<dbReference type="SUPFAM" id="SSF51735">
    <property type="entry name" value="NAD(P)-binding Rossmann-fold domains"/>
    <property type="match status" value="1"/>
</dbReference>
<feature type="domain" description="NAD-dependent epimerase/dehydratase" evidence="2">
    <location>
        <begin position="3"/>
        <end position="229"/>
    </location>
</feature>
<accession>A0A1Y3GCS6</accession>
<dbReference type="RefSeq" id="WP_086637286.1">
    <property type="nucleotide sequence ID" value="NZ_MRZU01000003.1"/>
</dbReference>